<evidence type="ECO:0000259" key="2">
    <source>
        <dbReference type="PROSITE" id="PS51072"/>
    </source>
</evidence>
<dbReference type="PROSITE" id="PS51072">
    <property type="entry name" value="MHD"/>
    <property type="match status" value="1"/>
</dbReference>
<dbReference type="EMBL" id="CCKQ01014851">
    <property type="protein sequence ID" value="CDW86649.1"/>
    <property type="molecule type" value="Genomic_DNA"/>
</dbReference>
<gene>
    <name evidence="3" type="primary">Contig11599.g12419</name>
    <name evidence="3" type="ORF">STYLEM_15746</name>
</gene>
<dbReference type="OrthoDB" id="1393670at2759"/>
<dbReference type="PANTHER" id="PTHR43943">
    <property type="entry name" value="DEHYDROGENASE/REDUCTASE (SDR FAMILY) MEMBER 4"/>
    <property type="match status" value="1"/>
</dbReference>
<proteinExistence type="inferred from homology"/>
<sequence>MQIFQLSKDIIQSEKQFAVSFIAKFFIEIADETIGLDKIRDNSASLTLVLDTMIDFGLPSLTEKSIIVNMLQKSSVLDKAQNALYGQVSDKHSNSLLNAVSQITSNPNAFWRFNTNTTNAGTDLSALNQDGNSSLSVTAFVKDCFVDLIEYVDCIFNEAGDIELQQITGKIEVETKLPGSKPKIQIKCRFNKDIEDYQCHRQCENRELQNLGNHEYSITSFTPPFGKFTLLQYACKPFKTALPFQMKANYTVNQLSQKSRTLPLQGILLSKLFVIYKEIYQKMTRQCLGDATLKFKLEFLQTPFVHLSNTLSNSCKDEKLATIQFFHFFGIKSVCNSSSSCFNKLVDILSPVHISLSNNSSAFTASNSDDATETSRSNNLNLQILMTYQTYHSIVKQFLIVFVMNNRFQDRVCVILGGTKGIGLASAKRFASEGGMVVTTSSQDKNLEQAREQLKDQKHIDVQKCDISKRDHRQLLIEYVKKKYGRIDVLFLNVGTIIYFGDQLDITEEQYDRSMDLNLKATFFMIKEAKSIMAQGSSILISSSMAAFDPFYKIGVYGLAKSAINNLVKSLCEELRQYEIRINSIAPGLVDTEMVQDVIQQNPEKYKKIAARPEQIADFVASVCSKDGSYLNGECYMIHGGYTKL</sequence>
<dbReference type="Pfam" id="PF13561">
    <property type="entry name" value="adh_short_C2"/>
    <property type="match status" value="1"/>
</dbReference>
<dbReference type="InterPro" id="IPR036168">
    <property type="entry name" value="AP2_Mu_C_sf"/>
</dbReference>
<dbReference type="FunFam" id="3.40.50.720:FF:000084">
    <property type="entry name" value="Short-chain dehydrogenase reductase"/>
    <property type="match status" value="1"/>
</dbReference>
<keyword evidence="4" id="KW-1185">Reference proteome</keyword>
<dbReference type="PANTHER" id="PTHR43943:SF2">
    <property type="entry name" value="DEHYDROGENASE_REDUCTASE 4"/>
    <property type="match status" value="1"/>
</dbReference>
<reference evidence="3 4" key="1">
    <citation type="submission" date="2014-06" db="EMBL/GenBank/DDBJ databases">
        <authorList>
            <person name="Swart Estienne"/>
        </authorList>
    </citation>
    <scope>NUCLEOTIDE SEQUENCE [LARGE SCALE GENOMIC DNA]</scope>
    <source>
        <strain evidence="3 4">130c</strain>
    </source>
</reference>
<dbReference type="PRINTS" id="PR00081">
    <property type="entry name" value="GDHRDH"/>
</dbReference>
<feature type="domain" description="MHD" evidence="2">
    <location>
        <begin position="141"/>
        <end position="385"/>
    </location>
</feature>
<name>A0A078AWV6_STYLE</name>
<dbReference type="GO" id="GO:0004090">
    <property type="term" value="F:carbonyl reductase (NADPH) activity"/>
    <property type="evidence" value="ECO:0007669"/>
    <property type="project" value="TreeGrafter"/>
</dbReference>
<dbReference type="Gene3D" id="3.40.50.720">
    <property type="entry name" value="NAD(P)-binding Rossmann-like Domain"/>
    <property type="match status" value="1"/>
</dbReference>
<dbReference type="InterPro" id="IPR036291">
    <property type="entry name" value="NAD(P)-bd_dom_sf"/>
</dbReference>
<dbReference type="SUPFAM" id="SSF51735">
    <property type="entry name" value="NAD(P)-binding Rossmann-fold domains"/>
    <property type="match status" value="1"/>
</dbReference>
<dbReference type="InParanoid" id="A0A078AWV6"/>
<dbReference type="SUPFAM" id="SSF49447">
    <property type="entry name" value="Second domain of Mu2 adaptin subunit (ap50) of ap2 adaptor"/>
    <property type="match status" value="1"/>
</dbReference>
<dbReference type="Pfam" id="PF00928">
    <property type="entry name" value="Adap_comp_sub"/>
    <property type="match status" value="1"/>
</dbReference>
<dbReference type="CDD" id="cd05233">
    <property type="entry name" value="SDR_c"/>
    <property type="match status" value="1"/>
</dbReference>
<dbReference type="Gene3D" id="2.60.40.1170">
    <property type="entry name" value="Mu homology domain, subdomain B"/>
    <property type="match status" value="2"/>
</dbReference>
<evidence type="ECO:0000313" key="3">
    <source>
        <dbReference type="EMBL" id="CDW86649.1"/>
    </source>
</evidence>
<dbReference type="InterPro" id="IPR002347">
    <property type="entry name" value="SDR_fam"/>
</dbReference>
<dbReference type="Proteomes" id="UP000039865">
    <property type="component" value="Unassembled WGS sequence"/>
</dbReference>
<evidence type="ECO:0000313" key="4">
    <source>
        <dbReference type="Proteomes" id="UP000039865"/>
    </source>
</evidence>
<dbReference type="InterPro" id="IPR028565">
    <property type="entry name" value="MHD"/>
</dbReference>
<comment type="similarity">
    <text evidence="1">Belongs to the short-chain dehydrogenases/reductases (SDR) family.</text>
</comment>
<accession>A0A078AWV6</accession>
<organism evidence="3 4">
    <name type="scientific">Stylonychia lemnae</name>
    <name type="common">Ciliate</name>
    <dbReference type="NCBI Taxonomy" id="5949"/>
    <lineage>
        <taxon>Eukaryota</taxon>
        <taxon>Sar</taxon>
        <taxon>Alveolata</taxon>
        <taxon>Ciliophora</taxon>
        <taxon>Intramacronucleata</taxon>
        <taxon>Spirotrichea</taxon>
        <taxon>Stichotrichia</taxon>
        <taxon>Sporadotrichida</taxon>
        <taxon>Oxytrichidae</taxon>
        <taxon>Stylonychinae</taxon>
        <taxon>Stylonychia</taxon>
    </lineage>
</organism>
<evidence type="ECO:0000256" key="1">
    <source>
        <dbReference type="ARBA" id="ARBA00006484"/>
    </source>
</evidence>
<protein>
    <submittedName>
        <fullName evidence="3">Dehydrogenase reductase sdr family member 4</fullName>
    </submittedName>
</protein>
<dbReference type="AlphaFoldDB" id="A0A078AWV6"/>